<evidence type="ECO:0000256" key="1">
    <source>
        <dbReference type="SAM" id="MobiDB-lite"/>
    </source>
</evidence>
<protein>
    <recommendedName>
        <fullName evidence="4">AMP-activated protein kinase glycogen-binding domain-containing protein</fullName>
    </recommendedName>
</protein>
<dbReference type="RefSeq" id="XP_020124801.1">
    <property type="nucleotide sequence ID" value="XM_020259796.1"/>
</dbReference>
<feature type="compositionally biased region" description="Basic and acidic residues" evidence="1">
    <location>
        <begin position="136"/>
        <end position="148"/>
    </location>
</feature>
<dbReference type="Proteomes" id="UP000214365">
    <property type="component" value="Unassembled WGS sequence"/>
</dbReference>
<gene>
    <name evidence="2" type="ORF">UA08_01051</name>
</gene>
<evidence type="ECO:0000313" key="2">
    <source>
        <dbReference type="EMBL" id="OKL64680.1"/>
    </source>
</evidence>
<proteinExistence type="predicted"/>
<comment type="caution">
    <text evidence="2">The sequence shown here is derived from an EMBL/GenBank/DDBJ whole genome shotgun (WGS) entry which is preliminary data.</text>
</comment>
<sequence>MSSTTLITFLVRAPSNVRSVDLVGSWDNFSRPYAMERDRRMGAGHWRGCHTFTDIVRDGTSPSQSPGRSGGLKMGGTYWYYYRLDGDAEFYNEVEPVTSLCPLLPGQPVNVLNVPIILPDTDHLHRRDNSISSVKSDQRTMDPKDKFMNPRTPPKPRPGLPRLKTSPEFYQQAAPSSSSFFNLSNSNDNRSPMSQPASSTHSPMFRLAPKVKVARSVSPPRSRGLRAAFLNIAGTRSPGVDHSDDYINNYNNNAYHDPQPVVRTERSNSPMRPPVPISIPSSNNSSKVASPMGSPIELDGMETRKLPFRHPQVDHEQTRGPPSIRVRRASKSSRDNTPLPELSLLGSSSSPSSTKTELSGFSRPPRLETLEEALSQRTTPMVLDPQKLSTTPSPISTPVLFHLREKRLPTLPNSPSSVMDAELRAIDAQYRPIDMELLRSHFSDDTSGIASTLYNSESQSPQEKSRFSEWSTDTELVSPASMTSSSTFNADHLSHSSPLLNHSHHTANNDNTGNAEYDRALEAPLPSISVSGPTTPVLSSEPEIILSPIELTSDSPLLPSTAAVTSPIDLEFSSINFEECDYDNRTDSFHVSDPKRQGAILPFLRVVTPLSVSAHQTEHQLKRSSEDYTVQSAAMKELMEEIGYLGDMISSGL</sequence>
<dbReference type="GeneID" id="31000806"/>
<feature type="region of interest" description="Disordered" evidence="1">
    <location>
        <begin position="251"/>
        <end position="396"/>
    </location>
</feature>
<dbReference type="PANTHER" id="PTHR40625">
    <property type="entry name" value="GTP-BINDING PROTEIN ESDC-RELATED"/>
    <property type="match status" value="1"/>
</dbReference>
<feature type="compositionally biased region" description="Low complexity" evidence="1">
    <location>
        <begin position="278"/>
        <end position="292"/>
    </location>
</feature>
<feature type="compositionally biased region" description="Low complexity" evidence="1">
    <location>
        <begin position="337"/>
        <end position="360"/>
    </location>
</feature>
<dbReference type="STRING" id="1441469.A0A225AUQ2"/>
<keyword evidence="3" id="KW-1185">Reference proteome</keyword>
<feature type="region of interest" description="Disordered" evidence="1">
    <location>
        <begin position="127"/>
        <end position="202"/>
    </location>
</feature>
<evidence type="ECO:0008006" key="4">
    <source>
        <dbReference type="Google" id="ProtNLM"/>
    </source>
</evidence>
<feature type="compositionally biased region" description="Low complexity" evidence="1">
    <location>
        <begin position="176"/>
        <end position="191"/>
    </location>
</feature>
<dbReference type="AlphaFoldDB" id="A0A225AUQ2"/>
<feature type="compositionally biased region" description="Polar residues" evidence="1">
    <location>
        <begin position="387"/>
        <end position="396"/>
    </location>
</feature>
<accession>A0A225AUQ2</accession>
<reference evidence="2 3" key="1">
    <citation type="submission" date="2015-06" db="EMBL/GenBank/DDBJ databases">
        <title>Talaromyces atroroseus IBT 11181 draft genome.</title>
        <authorList>
            <person name="Rasmussen K.B."/>
            <person name="Rasmussen S."/>
            <person name="Petersen B."/>
            <person name="Sicheritz-Ponten T."/>
            <person name="Mortensen U.H."/>
            <person name="Thrane U."/>
        </authorList>
    </citation>
    <scope>NUCLEOTIDE SEQUENCE [LARGE SCALE GENOMIC DNA]</scope>
    <source>
        <strain evidence="2 3">IBT 11181</strain>
    </source>
</reference>
<feature type="compositionally biased region" description="Basic and acidic residues" evidence="1">
    <location>
        <begin position="301"/>
        <end position="318"/>
    </location>
</feature>
<feature type="compositionally biased region" description="Polar residues" evidence="1">
    <location>
        <begin position="450"/>
        <end position="489"/>
    </location>
</feature>
<evidence type="ECO:0000313" key="3">
    <source>
        <dbReference type="Proteomes" id="UP000214365"/>
    </source>
</evidence>
<dbReference type="EMBL" id="LFMY01000001">
    <property type="protein sequence ID" value="OKL64680.1"/>
    <property type="molecule type" value="Genomic_DNA"/>
</dbReference>
<feature type="compositionally biased region" description="Polar residues" evidence="1">
    <location>
        <begin position="192"/>
        <end position="202"/>
    </location>
</feature>
<dbReference type="OrthoDB" id="5422351at2759"/>
<dbReference type="PANTHER" id="PTHR40625:SF1">
    <property type="entry name" value="AMP-ACTIVATED PROTEIN KINASE GLYCOGEN-BINDING DOMAIN-CONTAINING PROTEIN"/>
    <property type="match status" value="1"/>
</dbReference>
<feature type="region of interest" description="Disordered" evidence="1">
    <location>
        <begin position="450"/>
        <end position="514"/>
    </location>
</feature>
<name>A0A225AUQ2_TALAT</name>
<organism evidence="2 3">
    <name type="scientific">Talaromyces atroroseus</name>
    <dbReference type="NCBI Taxonomy" id="1441469"/>
    <lineage>
        <taxon>Eukaryota</taxon>
        <taxon>Fungi</taxon>
        <taxon>Dikarya</taxon>
        <taxon>Ascomycota</taxon>
        <taxon>Pezizomycotina</taxon>
        <taxon>Eurotiomycetes</taxon>
        <taxon>Eurotiomycetidae</taxon>
        <taxon>Eurotiales</taxon>
        <taxon>Trichocomaceae</taxon>
        <taxon>Talaromyces</taxon>
        <taxon>Talaromyces sect. Trachyspermi</taxon>
    </lineage>
</organism>